<protein>
    <recommendedName>
        <fullName evidence="4">DUF1097 domain-containing protein</fullName>
    </recommendedName>
</protein>
<proteinExistence type="predicted"/>
<dbReference type="AlphaFoldDB" id="A0A1R3W7I2"/>
<keyword evidence="1" id="KW-1133">Transmembrane helix</keyword>
<feature type="transmembrane region" description="Helical" evidence="1">
    <location>
        <begin position="74"/>
        <end position="94"/>
    </location>
</feature>
<keyword evidence="1" id="KW-0472">Membrane</keyword>
<gene>
    <name evidence="2" type="ORF">SAMN05216526_1874</name>
</gene>
<dbReference type="Pfam" id="PF06496">
    <property type="entry name" value="DUF1097"/>
    <property type="match status" value="1"/>
</dbReference>
<dbReference type="STRING" id="233100.SAMN05216526_1874"/>
<reference evidence="2 3" key="1">
    <citation type="submission" date="2017-01" db="EMBL/GenBank/DDBJ databases">
        <authorList>
            <person name="Mah S.A."/>
            <person name="Swanson W.J."/>
            <person name="Moy G.W."/>
            <person name="Vacquier V.D."/>
        </authorList>
    </citation>
    <scope>NUCLEOTIDE SEQUENCE [LARGE SCALE GENOMIC DNA]</scope>
    <source>
        <strain evidence="2 3">M9</strain>
    </source>
</reference>
<feature type="transmembrane region" description="Helical" evidence="1">
    <location>
        <begin position="6"/>
        <end position="34"/>
    </location>
</feature>
<name>A0A1R3W7I2_9GAMM</name>
<dbReference type="EMBL" id="FTPK01000004">
    <property type="protein sequence ID" value="SIT73632.1"/>
    <property type="molecule type" value="Genomic_DNA"/>
</dbReference>
<evidence type="ECO:0000313" key="2">
    <source>
        <dbReference type="EMBL" id="SIT73632.1"/>
    </source>
</evidence>
<keyword evidence="1" id="KW-0812">Transmembrane</keyword>
<evidence type="ECO:0008006" key="4">
    <source>
        <dbReference type="Google" id="ProtNLM"/>
    </source>
</evidence>
<evidence type="ECO:0000313" key="3">
    <source>
        <dbReference type="Proteomes" id="UP000223759"/>
    </source>
</evidence>
<accession>A0A1R3W7I2</accession>
<organism evidence="2 3">
    <name type="scientific">Ectothiorhodosinus mongolicus</name>
    <dbReference type="NCBI Taxonomy" id="233100"/>
    <lineage>
        <taxon>Bacteria</taxon>
        <taxon>Pseudomonadati</taxon>
        <taxon>Pseudomonadota</taxon>
        <taxon>Gammaproteobacteria</taxon>
        <taxon>Chromatiales</taxon>
        <taxon>Ectothiorhodospiraceae</taxon>
        <taxon>Ectothiorhodosinus</taxon>
    </lineage>
</organism>
<feature type="transmembrane region" description="Helical" evidence="1">
    <location>
        <begin position="101"/>
        <end position="121"/>
    </location>
</feature>
<feature type="transmembrane region" description="Helical" evidence="1">
    <location>
        <begin position="133"/>
        <end position="158"/>
    </location>
</feature>
<dbReference type="InterPro" id="IPR009476">
    <property type="entry name" value="DUF1097"/>
</dbReference>
<dbReference type="Proteomes" id="UP000223759">
    <property type="component" value="Unassembled WGS sequence"/>
</dbReference>
<sequence>MNVVYAFAISASVIASITTLAFLSFPGLLIWCAFIGWAAYLQSGGIASVISSVSASMLFGAFMAWLFAVILSMGVLPFGVPVAAALIVAVMAPIMVIAQKIGLLSVVPATFYGFASSFAFLAQTDGVFNLDSLLSLSLANSLIIVPVSLFIGVFLGWLHATAAGMLTQQAG</sequence>
<dbReference type="OrthoDB" id="7861714at2"/>
<evidence type="ECO:0000256" key="1">
    <source>
        <dbReference type="SAM" id="Phobius"/>
    </source>
</evidence>
<keyword evidence="3" id="KW-1185">Reference proteome</keyword>
<dbReference type="RefSeq" id="WP_076756282.1">
    <property type="nucleotide sequence ID" value="NZ_CP023018.1"/>
</dbReference>
<feature type="transmembrane region" description="Helical" evidence="1">
    <location>
        <begin position="46"/>
        <end position="68"/>
    </location>
</feature>